<dbReference type="InterPro" id="IPR011701">
    <property type="entry name" value="MFS"/>
</dbReference>
<organism evidence="8 9">
    <name type="scientific">Allosediminivita pacifica</name>
    <dbReference type="NCBI Taxonomy" id="1267769"/>
    <lineage>
        <taxon>Bacteria</taxon>
        <taxon>Pseudomonadati</taxon>
        <taxon>Pseudomonadota</taxon>
        <taxon>Alphaproteobacteria</taxon>
        <taxon>Rhodobacterales</taxon>
        <taxon>Paracoccaceae</taxon>
        <taxon>Allosediminivita</taxon>
    </lineage>
</organism>
<sequence length="384" mass="39521">MSSSMKTWGQVLLLYATGLGAAGQFAKLSSGFAGLESFYGEAAGQLGFAVSLISFLGVALGLVAGMIVARIGFRRVLVAGLVLGAVLSAFQATLPAMPLLMLSRLVEGAAHLAIVVAAPTLIAEITGDRERPVAMSLWSTFFGTGFALFAYFVTPLAEVHGPALALWLHAGVMAVLAAVVPFVLPPARTHSEEPLGVREIAARHVAVYRSPFIAAPALGWLCYTLTFVSVLTLLPRLARDAGWLATALPLVGIVMSLTLVAALLRRVPAVPVVIAGFALAALGVAAIALAPASPLPWIALFAVLSLVQAGSFAAIPQLNRDLSARALSNGAVAQMGNLGNLAGTPVLLGVLALGGLPGALTFLGACYAGGVALHLWLARRRRLS</sequence>
<dbReference type="Proteomes" id="UP000244069">
    <property type="component" value="Unassembled WGS sequence"/>
</dbReference>
<feature type="transmembrane region" description="Helical" evidence="6">
    <location>
        <begin position="212"/>
        <end position="235"/>
    </location>
</feature>
<proteinExistence type="predicted"/>
<dbReference type="GO" id="GO:0005886">
    <property type="term" value="C:plasma membrane"/>
    <property type="evidence" value="ECO:0007669"/>
    <property type="project" value="UniProtKB-SubCell"/>
</dbReference>
<dbReference type="InterPro" id="IPR050189">
    <property type="entry name" value="MFS_Efflux_Transporters"/>
</dbReference>
<dbReference type="Gene3D" id="1.20.1250.20">
    <property type="entry name" value="MFS general substrate transporter like domains"/>
    <property type="match status" value="1"/>
</dbReference>
<dbReference type="RefSeq" id="WP_107974400.1">
    <property type="nucleotide sequence ID" value="NZ_BMEZ01000001.1"/>
</dbReference>
<reference evidence="8 9" key="1">
    <citation type="submission" date="2018-04" db="EMBL/GenBank/DDBJ databases">
        <title>Genomic Encyclopedia of Archaeal and Bacterial Type Strains, Phase II (KMG-II): from individual species to whole genera.</title>
        <authorList>
            <person name="Goeker M."/>
        </authorList>
    </citation>
    <scope>NUCLEOTIDE SEQUENCE [LARGE SCALE GENOMIC DNA]</scope>
    <source>
        <strain evidence="8 9">DSM 29329</strain>
    </source>
</reference>
<dbReference type="PANTHER" id="PTHR43124">
    <property type="entry name" value="PURINE EFFLUX PUMP PBUE"/>
    <property type="match status" value="1"/>
</dbReference>
<dbReference type="InterPro" id="IPR020846">
    <property type="entry name" value="MFS_dom"/>
</dbReference>
<name>A0A2T6BAE8_9RHOB</name>
<dbReference type="PROSITE" id="PS50850">
    <property type="entry name" value="MFS"/>
    <property type="match status" value="1"/>
</dbReference>
<accession>A0A2T6BAE8</accession>
<feature type="transmembrane region" description="Helical" evidence="6">
    <location>
        <begin position="295"/>
        <end position="315"/>
    </location>
</feature>
<dbReference type="AlphaFoldDB" id="A0A2T6BAE8"/>
<keyword evidence="3 6" id="KW-0812">Transmembrane</keyword>
<evidence type="ECO:0000256" key="4">
    <source>
        <dbReference type="ARBA" id="ARBA00022989"/>
    </source>
</evidence>
<evidence type="ECO:0000259" key="7">
    <source>
        <dbReference type="PROSITE" id="PS50850"/>
    </source>
</evidence>
<dbReference type="InterPro" id="IPR036259">
    <property type="entry name" value="MFS_trans_sf"/>
</dbReference>
<feature type="transmembrane region" description="Helical" evidence="6">
    <location>
        <begin position="241"/>
        <end position="263"/>
    </location>
</feature>
<protein>
    <submittedName>
        <fullName evidence="8">Putative MFS family arabinose efflux permease</fullName>
    </submittedName>
</protein>
<dbReference type="Pfam" id="PF07690">
    <property type="entry name" value="MFS_1"/>
    <property type="match status" value="1"/>
</dbReference>
<evidence type="ECO:0000256" key="6">
    <source>
        <dbReference type="SAM" id="Phobius"/>
    </source>
</evidence>
<evidence type="ECO:0000313" key="8">
    <source>
        <dbReference type="EMBL" id="PTX53039.1"/>
    </source>
</evidence>
<keyword evidence="9" id="KW-1185">Reference proteome</keyword>
<feature type="transmembrane region" description="Helical" evidence="6">
    <location>
        <begin position="359"/>
        <end position="378"/>
    </location>
</feature>
<feature type="transmembrane region" description="Helical" evidence="6">
    <location>
        <begin position="164"/>
        <end position="184"/>
    </location>
</feature>
<keyword evidence="4 6" id="KW-1133">Transmembrane helix</keyword>
<feature type="transmembrane region" description="Helical" evidence="6">
    <location>
        <begin position="270"/>
        <end position="289"/>
    </location>
</feature>
<feature type="transmembrane region" description="Helical" evidence="6">
    <location>
        <begin position="46"/>
        <end position="69"/>
    </location>
</feature>
<dbReference type="PANTHER" id="PTHR43124:SF3">
    <property type="entry name" value="CHLORAMPHENICOL EFFLUX PUMP RV0191"/>
    <property type="match status" value="1"/>
</dbReference>
<gene>
    <name evidence="8" type="ORF">C8N44_101330</name>
</gene>
<keyword evidence="5 6" id="KW-0472">Membrane</keyword>
<feature type="transmembrane region" description="Helical" evidence="6">
    <location>
        <begin position="133"/>
        <end position="152"/>
    </location>
</feature>
<dbReference type="GO" id="GO:0022857">
    <property type="term" value="F:transmembrane transporter activity"/>
    <property type="evidence" value="ECO:0007669"/>
    <property type="project" value="InterPro"/>
</dbReference>
<feature type="domain" description="Major facilitator superfamily (MFS) profile" evidence="7">
    <location>
        <begin position="1"/>
        <end position="382"/>
    </location>
</feature>
<comment type="subcellular location">
    <subcellularLocation>
        <location evidence="1">Cell membrane</location>
        <topology evidence="1">Multi-pass membrane protein</topology>
    </subcellularLocation>
</comment>
<feature type="transmembrane region" description="Helical" evidence="6">
    <location>
        <begin position="76"/>
        <end position="97"/>
    </location>
</feature>
<evidence type="ECO:0000256" key="5">
    <source>
        <dbReference type="ARBA" id="ARBA00023136"/>
    </source>
</evidence>
<dbReference type="EMBL" id="QBKN01000001">
    <property type="protein sequence ID" value="PTX53039.1"/>
    <property type="molecule type" value="Genomic_DNA"/>
</dbReference>
<comment type="caution">
    <text evidence="8">The sequence shown here is derived from an EMBL/GenBank/DDBJ whole genome shotgun (WGS) entry which is preliminary data.</text>
</comment>
<keyword evidence="2" id="KW-1003">Cell membrane</keyword>
<evidence type="ECO:0000313" key="9">
    <source>
        <dbReference type="Proteomes" id="UP000244069"/>
    </source>
</evidence>
<feature type="transmembrane region" description="Helical" evidence="6">
    <location>
        <begin position="109"/>
        <end position="126"/>
    </location>
</feature>
<feature type="transmembrane region" description="Helical" evidence="6">
    <location>
        <begin position="335"/>
        <end position="353"/>
    </location>
</feature>
<evidence type="ECO:0000256" key="3">
    <source>
        <dbReference type="ARBA" id="ARBA00022692"/>
    </source>
</evidence>
<evidence type="ECO:0000256" key="1">
    <source>
        <dbReference type="ARBA" id="ARBA00004651"/>
    </source>
</evidence>
<dbReference type="SUPFAM" id="SSF103473">
    <property type="entry name" value="MFS general substrate transporter"/>
    <property type="match status" value="1"/>
</dbReference>
<dbReference type="OrthoDB" id="6095882at2"/>
<evidence type="ECO:0000256" key="2">
    <source>
        <dbReference type="ARBA" id="ARBA00022475"/>
    </source>
</evidence>